<dbReference type="EMBL" id="JN885137">
    <property type="protein sequence ID" value="AEW87762.1"/>
    <property type="molecule type" value="Genomic_DNA"/>
</dbReference>
<dbReference type="Proteomes" id="UP000124292">
    <property type="component" value="Genome"/>
</dbReference>
<reference evidence="3 4" key="1">
    <citation type="journal article" date="2013" name="J. Virol.">
        <title>Genomic characterization of Japanese macaque rhadinovirus, a novel herpesvirus isolated from a nonhuman primate with a spontaneous inflammatory demyelinating disease.</title>
        <authorList>
            <person name="Estep R.D."/>
            <person name="Hansen S.G."/>
            <person name="Rogers K.S."/>
            <person name="Axthelm M.K."/>
            <person name="Wong S.W."/>
        </authorList>
    </citation>
    <scope>NUCLEOTIDE SEQUENCE [LARGE SCALE GENOMIC DNA]</scope>
    <source>
        <strain evidence="2">12E2</strain>
        <strain evidence="1">3A1</strain>
    </source>
</reference>
<evidence type="ECO:0000313" key="3">
    <source>
        <dbReference type="Proteomes" id="UP000124292"/>
    </source>
</evidence>
<organism evidence="1 4">
    <name type="scientific">Macaca fuscata rhadinovirus</name>
    <dbReference type="NCBI Taxonomy" id="272551"/>
    <lineage>
        <taxon>Viruses</taxon>
        <taxon>Duplodnaviria</taxon>
        <taxon>Heunggongvirae</taxon>
        <taxon>Peploviricota</taxon>
        <taxon>Herviviricetes</taxon>
        <taxon>Herpesvirales</taxon>
        <taxon>Orthoherpesviridae</taxon>
        <taxon>Gammaherpesvirinae</taxon>
        <taxon>Rhadinovirus</taxon>
        <taxon>Rhadinovirus macacinegamma11</taxon>
        <taxon>macacine gammaherpesvirus 11</taxon>
    </lineage>
</organism>
<evidence type="ECO:0000313" key="4">
    <source>
        <dbReference type="Proteomes" id="UP000133219"/>
    </source>
</evidence>
<dbReference type="Proteomes" id="UP000133219">
    <property type="component" value="Segment"/>
</dbReference>
<gene>
    <name evidence="1" type="ORF">JM67</name>
</gene>
<sequence>MYTVYKRGQKYMFVRQHVNKQLNGPQPQNRHKNYAVRTYEHDPGLEAGHCRRVHALGLEYGQDGPRVVTQQISVHQKRPRDVNKHFWCFQKQRRRQVFSRTSDR</sequence>
<evidence type="ECO:0000313" key="2">
    <source>
        <dbReference type="EMBL" id="AEW87762.1"/>
    </source>
</evidence>
<dbReference type="GeneID" id="3416428"/>
<dbReference type="EMBL" id="JN885136">
    <property type="protein sequence ID" value="AEW87592.1"/>
    <property type="molecule type" value="Genomic_DNA"/>
</dbReference>
<proteinExistence type="predicted"/>
<name>G9JM75_9GAMA</name>
<dbReference type="KEGG" id="vg:3416428"/>
<protein>
    <submittedName>
        <fullName evidence="1">JM67</fullName>
    </submittedName>
</protein>
<evidence type="ECO:0000313" key="1">
    <source>
        <dbReference type="EMBL" id="AEW87592.1"/>
    </source>
</evidence>
<dbReference type="RefSeq" id="YP_238370.1">
    <property type="nucleotide sequence ID" value="NC_007016.1"/>
</dbReference>
<accession>G9JM75</accession>